<evidence type="ECO:0000259" key="3">
    <source>
        <dbReference type="PROSITE" id="PS50144"/>
    </source>
</evidence>
<dbReference type="SMART" id="SM00061">
    <property type="entry name" value="MATH"/>
    <property type="match status" value="2"/>
</dbReference>
<feature type="compositionally biased region" description="Basic and acidic residues" evidence="1">
    <location>
        <begin position="58"/>
        <end position="74"/>
    </location>
</feature>
<dbReference type="Pfam" id="PF00917">
    <property type="entry name" value="MATH"/>
    <property type="match status" value="2"/>
</dbReference>
<dbReference type="CDD" id="cd18186">
    <property type="entry name" value="BTB_POZ_ZBTB_KLHL-like"/>
    <property type="match status" value="2"/>
</dbReference>
<dbReference type="PANTHER" id="PTHR22743">
    <property type="entry name" value="MEPRIN/TRAF-LIKE MATH FAMILY-C.ELEGANS"/>
    <property type="match status" value="1"/>
</dbReference>
<dbReference type="Proteomes" id="UP000827892">
    <property type="component" value="Chromosome II"/>
</dbReference>
<proteinExistence type="predicted"/>
<dbReference type="Gene3D" id="3.30.710.10">
    <property type="entry name" value="Potassium Channel Kv1.1, Chain A"/>
    <property type="match status" value="2"/>
</dbReference>
<name>A0AAE9IVS9_CAEBR</name>
<feature type="domain" description="MATH" evidence="3">
    <location>
        <begin position="68"/>
        <end position="186"/>
    </location>
</feature>
<dbReference type="InterPro" id="IPR052664">
    <property type="entry name" value="BTB-MATH_domain_protein"/>
</dbReference>
<dbReference type="EMBL" id="CP090892">
    <property type="protein sequence ID" value="ULU07939.1"/>
    <property type="molecule type" value="Genomic_DNA"/>
</dbReference>
<dbReference type="CDD" id="cd00121">
    <property type="entry name" value="MATH"/>
    <property type="match status" value="2"/>
</dbReference>
<dbReference type="SUPFAM" id="SSF54695">
    <property type="entry name" value="POZ domain"/>
    <property type="match status" value="2"/>
</dbReference>
<dbReference type="InterPro" id="IPR008974">
    <property type="entry name" value="TRAF-like"/>
</dbReference>
<evidence type="ECO:0000313" key="4">
    <source>
        <dbReference type="EMBL" id="ULU07939.1"/>
    </source>
</evidence>
<evidence type="ECO:0000256" key="1">
    <source>
        <dbReference type="SAM" id="MobiDB-lite"/>
    </source>
</evidence>
<dbReference type="PROSITE" id="PS50144">
    <property type="entry name" value="MATH"/>
    <property type="match status" value="2"/>
</dbReference>
<feature type="domain" description="BTB" evidence="2">
    <location>
        <begin position="580"/>
        <end position="639"/>
    </location>
</feature>
<dbReference type="InterPro" id="IPR002083">
    <property type="entry name" value="MATH/TRAF_dom"/>
</dbReference>
<reference evidence="4 5" key="1">
    <citation type="submission" date="2022-05" db="EMBL/GenBank/DDBJ databases">
        <title>Chromosome-level reference genomes for two strains of Caenorhabditis briggsae: an improved platform for comparative genomics.</title>
        <authorList>
            <person name="Stevens L."/>
            <person name="Andersen E.C."/>
        </authorList>
    </citation>
    <scope>NUCLEOTIDE SEQUENCE [LARGE SCALE GENOMIC DNA]</scope>
    <source>
        <strain evidence="4">QX1410_ONT</strain>
        <tissue evidence="4">Whole-organism</tissue>
    </source>
</reference>
<dbReference type="AlphaFoldDB" id="A0AAE9IVS9"/>
<feature type="domain" description="BTB" evidence="2">
    <location>
        <begin position="210"/>
        <end position="269"/>
    </location>
</feature>
<organism evidence="4 5">
    <name type="scientific">Caenorhabditis briggsae</name>
    <dbReference type="NCBI Taxonomy" id="6238"/>
    <lineage>
        <taxon>Eukaryota</taxon>
        <taxon>Metazoa</taxon>
        <taxon>Ecdysozoa</taxon>
        <taxon>Nematoda</taxon>
        <taxon>Chromadorea</taxon>
        <taxon>Rhabditida</taxon>
        <taxon>Rhabditina</taxon>
        <taxon>Rhabditomorpha</taxon>
        <taxon>Rhabditoidea</taxon>
        <taxon>Rhabditidae</taxon>
        <taxon>Peloderinae</taxon>
        <taxon>Caenorhabditis</taxon>
    </lineage>
</organism>
<dbReference type="PANTHER" id="PTHR22743:SF165">
    <property type="entry name" value="BTB AND MATH DOMAIN CONTAINING-RELATED"/>
    <property type="match status" value="1"/>
</dbReference>
<dbReference type="SUPFAM" id="SSF49599">
    <property type="entry name" value="TRAF domain-like"/>
    <property type="match status" value="2"/>
</dbReference>
<evidence type="ECO:0008006" key="6">
    <source>
        <dbReference type="Google" id="ProtNLM"/>
    </source>
</evidence>
<feature type="region of interest" description="Disordered" evidence="1">
    <location>
        <begin position="55"/>
        <end position="82"/>
    </location>
</feature>
<sequence length="652" mass="74950">MSCNDKDTGDNSKVNSVAKIPENLIEIDEIKQTLKRTFDEVSEMLQSIEASISMIPKIENDEKPTESTDNKVDSSKNSSNFNESTIPEAEVLKSEKRFVLNCIELKRLNEHLAYYLHIRGPENGIKWSVETKVEFKVYGQNKKSKAHTFDYRYEKDEGCGYPDFLEWEEMKKEYLIDGSLTVEAHVQLIESSGFSKEKIRKFDESNKDDSDVILVVNKKEFYVLRKFLAAQSSFFKALLLGNFAESKKLKVTLTGIDPDDFHYFLEVLYGELAIDENNVEGILLLVDMYDAKTATRRCENFLLKESKKSLKKKLEMATRYHLENLKNNCMEKIKTKEDVRSVLPANINDLDHNIFFYMSDNEFTGSETLPIDLLLEKDPILKQIELKIDAITEKLAEHGQKFNEISDKLQSIENLTAKISKIDEDVEAKDTVPKQAAEKSFILKHVFENVEHFVKGRSYEGGSENHFNVVSCIALQRLNDHLACFVSIRGPKEEVKWEVETKVDIKIDGPNQISKAESCNHCFEKNEGWGFPKFLEWEEMKNEYLVDGKLTVEAHVQLIESSGFSKEKIRKFDESNKDDSDVVLVVNKKEFYVLRKYLAAQSSFFKALLLGDSAESKKPKVTLAGIDPDDFHYFLEVLHGELAIDEDARTFF</sequence>
<dbReference type="Pfam" id="PF00651">
    <property type="entry name" value="BTB"/>
    <property type="match status" value="2"/>
</dbReference>
<dbReference type="InterPro" id="IPR011333">
    <property type="entry name" value="SKP1/BTB/POZ_sf"/>
</dbReference>
<dbReference type="InterPro" id="IPR000210">
    <property type="entry name" value="BTB/POZ_dom"/>
</dbReference>
<dbReference type="PROSITE" id="PS50097">
    <property type="entry name" value="BTB"/>
    <property type="match status" value="2"/>
</dbReference>
<accession>A0AAE9IVS9</accession>
<feature type="domain" description="MATH" evidence="3">
    <location>
        <begin position="440"/>
        <end position="556"/>
    </location>
</feature>
<dbReference type="SMART" id="SM00225">
    <property type="entry name" value="BTB"/>
    <property type="match status" value="2"/>
</dbReference>
<protein>
    <recommendedName>
        <fullName evidence="6">BTB domain-containing protein</fullName>
    </recommendedName>
</protein>
<dbReference type="Gene3D" id="2.60.210.10">
    <property type="entry name" value="Apoptosis, Tumor Necrosis Factor Receptor Associated Protein 2, Chain A"/>
    <property type="match status" value="2"/>
</dbReference>
<evidence type="ECO:0000313" key="5">
    <source>
        <dbReference type="Proteomes" id="UP000827892"/>
    </source>
</evidence>
<gene>
    <name evidence="4" type="ORF">L3Y34_019176</name>
</gene>
<evidence type="ECO:0000259" key="2">
    <source>
        <dbReference type="PROSITE" id="PS50097"/>
    </source>
</evidence>